<dbReference type="EnsemblPlants" id="KEH37152">
    <property type="protein sequence ID" value="KEH37152"/>
    <property type="gene ID" value="MTR_2g034425"/>
</dbReference>
<protein>
    <submittedName>
        <fullName evidence="2">Transmembrane protein, putative</fullName>
    </submittedName>
</protein>
<gene>
    <name evidence="2" type="ordered locus">MTR_2g034425</name>
</gene>
<evidence type="ECO:0000313" key="4">
    <source>
        <dbReference type="Proteomes" id="UP000002051"/>
    </source>
</evidence>
<dbReference type="EMBL" id="CM001218">
    <property type="protein sequence ID" value="KEH37152.1"/>
    <property type="molecule type" value="Genomic_DNA"/>
</dbReference>
<evidence type="ECO:0000313" key="3">
    <source>
        <dbReference type="EnsemblPlants" id="KEH37152"/>
    </source>
</evidence>
<reference evidence="2 4" key="1">
    <citation type="journal article" date="2011" name="Nature">
        <title>The Medicago genome provides insight into the evolution of rhizobial symbioses.</title>
        <authorList>
            <person name="Young N.D."/>
            <person name="Debelle F."/>
            <person name="Oldroyd G.E."/>
            <person name="Geurts R."/>
            <person name="Cannon S.B."/>
            <person name="Udvardi M.K."/>
            <person name="Benedito V.A."/>
            <person name="Mayer K.F."/>
            <person name="Gouzy J."/>
            <person name="Schoof H."/>
            <person name="Van de Peer Y."/>
            <person name="Proost S."/>
            <person name="Cook D.R."/>
            <person name="Meyers B.C."/>
            <person name="Spannagl M."/>
            <person name="Cheung F."/>
            <person name="De Mita S."/>
            <person name="Krishnakumar V."/>
            <person name="Gundlach H."/>
            <person name="Zhou S."/>
            <person name="Mudge J."/>
            <person name="Bharti A.K."/>
            <person name="Murray J.D."/>
            <person name="Naoumkina M.A."/>
            <person name="Rosen B."/>
            <person name="Silverstein K.A."/>
            <person name="Tang H."/>
            <person name="Rombauts S."/>
            <person name="Zhao P.X."/>
            <person name="Zhou P."/>
            <person name="Barbe V."/>
            <person name="Bardou P."/>
            <person name="Bechner M."/>
            <person name="Bellec A."/>
            <person name="Berger A."/>
            <person name="Berges H."/>
            <person name="Bidwell S."/>
            <person name="Bisseling T."/>
            <person name="Choisne N."/>
            <person name="Couloux A."/>
            <person name="Denny R."/>
            <person name="Deshpande S."/>
            <person name="Dai X."/>
            <person name="Doyle J.J."/>
            <person name="Dudez A.M."/>
            <person name="Farmer A.D."/>
            <person name="Fouteau S."/>
            <person name="Franken C."/>
            <person name="Gibelin C."/>
            <person name="Gish J."/>
            <person name="Goldstein S."/>
            <person name="Gonzalez A.J."/>
            <person name="Green P.J."/>
            <person name="Hallab A."/>
            <person name="Hartog M."/>
            <person name="Hua A."/>
            <person name="Humphray S.J."/>
            <person name="Jeong D.H."/>
            <person name="Jing Y."/>
            <person name="Jocker A."/>
            <person name="Kenton S.M."/>
            <person name="Kim D.J."/>
            <person name="Klee K."/>
            <person name="Lai H."/>
            <person name="Lang C."/>
            <person name="Lin S."/>
            <person name="Macmil S.L."/>
            <person name="Magdelenat G."/>
            <person name="Matthews L."/>
            <person name="McCorrison J."/>
            <person name="Monaghan E.L."/>
            <person name="Mun J.H."/>
            <person name="Najar F.Z."/>
            <person name="Nicholson C."/>
            <person name="Noirot C."/>
            <person name="O'Bleness M."/>
            <person name="Paule C.R."/>
            <person name="Poulain J."/>
            <person name="Prion F."/>
            <person name="Qin B."/>
            <person name="Qu C."/>
            <person name="Retzel E.F."/>
            <person name="Riddle C."/>
            <person name="Sallet E."/>
            <person name="Samain S."/>
            <person name="Samson N."/>
            <person name="Sanders I."/>
            <person name="Saurat O."/>
            <person name="Scarpelli C."/>
            <person name="Schiex T."/>
            <person name="Segurens B."/>
            <person name="Severin A.J."/>
            <person name="Sherrier D.J."/>
            <person name="Shi R."/>
            <person name="Sims S."/>
            <person name="Singer S.R."/>
            <person name="Sinharoy S."/>
            <person name="Sterck L."/>
            <person name="Viollet A."/>
            <person name="Wang B.B."/>
            <person name="Wang K."/>
            <person name="Wang M."/>
            <person name="Wang X."/>
            <person name="Warfsmann J."/>
            <person name="Weissenbach J."/>
            <person name="White D.D."/>
            <person name="White J.D."/>
            <person name="Wiley G.B."/>
            <person name="Wincker P."/>
            <person name="Xing Y."/>
            <person name="Yang L."/>
            <person name="Yao Z."/>
            <person name="Ying F."/>
            <person name="Zhai J."/>
            <person name="Zhou L."/>
            <person name="Zuber A."/>
            <person name="Denarie J."/>
            <person name="Dixon R.A."/>
            <person name="May G.D."/>
            <person name="Schwartz D.C."/>
            <person name="Rogers J."/>
            <person name="Quetier F."/>
            <person name="Town C.D."/>
            <person name="Roe B.A."/>
        </authorList>
    </citation>
    <scope>NUCLEOTIDE SEQUENCE [LARGE SCALE GENOMIC DNA]</scope>
    <source>
        <strain evidence="2">A17</strain>
        <strain evidence="3 4">cv. Jemalong A17</strain>
    </source>
</reference>
<feature type="transmembrane region" description="Helical" evidence="1">
    <location>
        <begin position="63"/>
        <end position="84"/>
    </location>
</feature>
<evidence type="ECO:0000256" key="1">
    <source>
        <dbReference type="SAM" id="Phobius"/>
    </source>
</evidence>
<keyword evidence="1" id="KW-1133">Transmembrane helix</keyword>
<dbReference type="AlphaFoldDB" id="A0A072V5P1"/>
<keyword evidence="1" id="KW-0472">Membrane</keyword>
<feature type="transmembrane region" description="Helical" evidence="1">
    <location>
        <begin position="96"/>
        <end position="120"/>
    </location>
</feature>
<reference evidence="2 4" key="2">
    <citation type="journal article" date="2014" name="BMC Genomics">
        <title>An improved genome release (version Mt4.0) for the model legume Medicago truncatula.</title>
        <authorList>
            <person name="Tang H."/>
            <person name="Krishnakumar V."/>
            <person name="Bidwell S."/>
            <person name="Rosen B."/>
            <person name="Chan A."/>
            <person name="Zhou S."/>
            <person name="Gentzbittel L."/>
            <person name="Childs K.L."/>
            <person name="Yandell M."/>
            <person name="Gundlach H."/>
            <person name="Mayer K.F."/>
            <person name="Schwartz D.C."/>
            <person name="Town C.D."/>
        </authorList>
    </citation>
    <scope>GENOME REANNOTATION</scope>
    <source>
        <strain evidence="2">A17</strain>
        <strain evidence="3 4">cv. Jemalong A17</strain>
    </source>
</reference>
<keyword evidence="4" id="KW-1185">Reference proteome</keyword>
<sequence>MGKGTKVVAQEGTDTTTSIFYKCGYRDGHPLPSLFNNDIKVCKISLFYKQIINSTVFFNKISYISFHFNLCEKIFSTLVFFFLSKKISFSLVYFRGYLFSFSFVFFYSFLLSFFVSSFFWHTLIKIKDYCANTEVYC</sequence>
<accession>A0A072V5P1</accession>
<organism evidence="2 4">
    <name type="scientific">Medicago truncatula</name>
    <name type="common">Barrel medic</name>
    <name type="synonym">Medicago tribuloides</name>
    <dbReference type="NCBI Taxonomy" id="3880"/>
    <lineage>
        <taxon>Eukaryota</taxon>
        <taxon>Viridiplantae</taxon>
        <taxon>Streptophyta</taxon>
        <taxon>Embryophyta</taxon>
        <taxon>Tracheophyta</taxon>
        <taxon>Spermatophyta</taxon>
        <taxon>Magnoliopsida</taxon>
        <taxon>eudicotyledons</taxon>
        <taxon>Gunneridae</taxon>
        <taxon>Pentapetalae</taxon>
        <taxon>rosids</taxon>
        <taxon>fabids</taxon>
        <taxon>Fabales</taxon>
        <taxon>Fabaceae</taxon>
        <taxon>Papilionoideae</taxon>
        <taxon>50 kb inversion clade</taxon>
        <taxon>NPAAA clade</taxon>
        <taxon>Hologalegina</taxon>
        <taxon>IRL clade</taxon>
        <taxon>Trifolieae</taxon>
        <taxon>Medicago</taxon>
    </lineage>
</organism>
<keyword evidence="1 2" id="KW-0812">Transmembrane</keyword>
<name>A0A072V5P1_MEDTR</name>
<evidence type="ECO:0000313" key="2">
    <source>
        <dbReference type="EMBL" id="KEH37152.1"/>
    </source>
</evidence>
<reference evidence="3" key="3">
    <citation type="submission" date="2015-04" db="UniProtKB">
        <authorList>
            <consortium name="EnsemblPlants"/>
        </authorList>
    </citation>
    <scope>IDENTIFICATION</scope>
    <source>
        <strain evidence="3">cv. Jemalong A17</strain>
    </source>
</reference>
<proteinExistence type="predicted"/>
<dbReference type="Proteomes" id="UP000002051">
    <property type="component" value="Chromosome 2"/>
</dbReference>
<dbReference type="HOGENOM" id="CLU_1868147_0_0_1"/>